<dbReference type="OrthoDB" id="440755at2759"/>
<dbReference type="AlphaFoldDB" id="A0A8X8CV02"/>
<sequence>MRRRMTLPRILCFLRFQNTEDSDFRETSTMKQETLTLVLVNLAGIMERADESLLPGVYKEVGAALHTDPTGLGSLTLFRSIVQSSCYPLAAYLAVHHNRAHVIALGAFLWAAATFLVAFSSTFLEVAVSRGLNGIGLAIVTPAIQSLVADSTDESNRGMAFGWLQLTGNLGSIIGGLCSVLIASRTFMGIPGWRVAFHLVGIISVIVGIMVRLFANDPRFSDTNSRAKDQSPKSFFSEVKYLMKEAKSVIKIPSFQIIVAQGVSGSFPWSALSFAPMWLELIGFSHEKTAVLMTLFVVAGSLGGLFGGKMGDVLAKRFPNSGRIFLSQISSGSAIPLAAVLLLVLPDDPSTTFIHGLVLFIMGFCVSWNGPATNNPIFAEIVPQKSRASVYALDRSFESVLSSFAPPTVGILAQHVYGYKTPKKSLDNVKVITDRENAASLAKALYTAIGIPMALCCFIYSFLYCTYPRDRERARMTALIELEMQQLEAGDSPLREEHARLNVSETNGLDGEERTEIDIKNGIDESIDFDDDDEEALLYRQLTFSNLAD</sequence>
<feature type="transmembrane region" description="Helical" evidence="7">
    <location>
        <begin position="257"/>
        <end position="278"/>
    </location>
</feature>
<dbReference type="InterPro" id="IPR044770">
    <property type="entry name" value="MFS_spinster-like"/>
</dbReference>
<feature type="transmembrane region" description="Helical" evidence="7">
    <location>
        <begin position="102"/>
        <end position="124"/>
    </location>
</feature>
<feature type="transmembrane region" description="Helical" evidence="7">
    <location>
        <begin position="352"/>
        <end position="370"/>
    </location>
</feature>
<dbReference type="Proteomes" id="UP000886885">
    <property type="component" value="Chromosome 7D"/>
</dbReference>
<reference evidence="9" key="1">
    <citation type="journal article" date="2020" name="bioRxiv">
        <title>Hybrid origin of Populus tomentosa Carr. identified through genome sequencing and phylogenomic analysis.</title>
        <authorList>
            <person name="An X."/>
            <person name="Gao K."/>
            <person name="Chen Z."/>
            <person name="Li J."/>
            <person name="Yang X."/>
            <person name="Yang X."/>
            <person name="Zhou J."/>
            <person name="Guo T."/>
            <person name="Zhao T."/>
            <person name="Huang S."/>
            <person name="Miao D."/>
            <person name="Khan W.U."/>
            <person name="Rao P."/>
            <person name="Ye M."/>
            <person name="Lei B."/>
            <person name="Liao W."/>
            <person name="Wang J."/>
            <person name="Ji L."/>
            <person name="Li Y."/>
            <person name="Guo B."/>
            <person name="Mustafa N.S."/>
            <person name="Li S."/>
            <person name="Yun Q."/>
            <person name="Keller S.R."/>
            <person name="Mao J."/>
            <person name="Zhang R."/>
            <person name="Strauss S.H."/>
        </authorList>
    </citation>
    <scope>NUCLEOTIDE SEQUENCE</scope>
    <source>
        <strain evidence="9">GM15</strain>
        <tissue evidence="9">Leaf</tissue>
    </source>
</reference>
<evidence type="ECO:0000313" key="9">
    <source>
        <dbReference type="EMBL" id="KAG6767317.1"/>
    </source>
</evidence>
<gene>
    <name evidence="9" type="ORF">POTOM_028515</name>
</gene>
<evidence type="ECO:0000313" key="10">
    <source>
        <dbReference type="Proteomes" id="UP000886885"/>
    </source>
</evidence>
<evidence type="ECO:0000256" key="7">
    <source>
        <dbReference type="SAM" id="Phobius"/>
    </source>
</evidence>
<feature type="transmembrane region" description="Helical" evidence="7">
    <location>
        <begin position="195"/>
        <end position="215"/>
    </location>
</feature>
<dbReference type="GO" id="GO:0016020">
    <property type="term" value="C:membrane"/>
    <property type="evidence" value="ECO:0007669"/>
    <property type="project" value="UniProtKB-SubCell"/>
</dbReference>
<dbReference type="InterPro" id="IPR020846">
    <property type="entry name" value="MFS_dom"/>
</dbReference>
<dbReference type="PANTHER" id="PTHR23505:SF52">
    <property type="entry name" value="MAJOR FACILITATOR SUPERFAMILY PROTEIN"/>
    <property type="match status" value="1"/>
</dbReference>
<feature type="transmembrane region" description="Helical" evidence="7">
    <location>
        <begin position="160"/>
        <end position="183"/>
    </location>
</feature>
<dbReference type="EMBL" id="JAAWWB010000014">
    <property type="protein sequence ID" value="KAG6767317.1"/>
    <property type="molecule type" value="Genomic_DNA"/>
</dbReference>
<keyword evidence="4 7" id="KW-1133">Transmembrane helix</keyword>
<dbReference type="CDD" id="cd17328">
    <property type="entry name" value="MFS_spinster_like"/>
    <property type="match status" value="1"/>
</dbReference>
<dbReference type="FunFam" id="1.20.1250.20:FF:000520">
    <property type="entry name" value="Major facilitator superfamily protein"/>
    <property type="match status" value="1"/>
</dbReference>
<keyword evidence="2" id="KW-0813">Transport</keyword>
<evidence type="ECO:0000256" key="5">
    <source>
        <dbReference type="ARBA" id="ARBA00023136"/>
    </source>
</evidence>
<keyword evidence="5 7" id="KW-0472">Membrane</keyword>
<evidence type="ECO:0000256" key="6">
    <source>
        <dbReference type="ARBA" id="ARBA00024338"/>
    </source>
</evidence>
<comment type="subcellular location">
    <subcellularLocation>
        <location evidence="1">Membrane</location>
        <topology evidence="1">Multi-pass membrane protein</topology>
    </subcellularLocation>
</comment>
<comment type="caution">
    <text evidence="9">The sequence shown here is derived from an EMBL/GenBank/DDBJ whole genome shotgun (WGS) entry which is preliminary data.</text>
</comment>
<evidence type="ECO:0000259" key="8">
    <source>
        <dbReference type="PROSITE" id="PS50850"/>
    </source>
</evidence>
<evidence type="ECO:0000256" key="2">
    <source>
        <dbReference type="ARBA" id="ARBA00022448"/>
    </source>
</evidence>
<name>A0A8X8CV02_POPTO</name>
<proteinExistence type="inferred from homology"/>
<organism evidence="9 10">
    <name type="scientific">Populus tomentosa</name>
    <name type="common">Chinese white poplar</name>
    <dbReference type="NCBI Taxonomy" id="118781"/>
    <lineage>
        <taxon>Eukaryota</taxon>
        <taxon>Viridiplantae</taxon>
        <taxon>Streptophyta</taxon>
        <taxon>Embryophyta</taxon>
        <taxon>Tracheophyta</taxon>
        <taxon>Spermatophyta</taxon>
        <taxon>Magnoliopsida</taxon>
        <taxon>eudicotyledons</taxon>
        <taxon>Gunneridae</taxon>
        <taxon>Pentapetalae</taxon>
        <taxon>rosids</taxon>
        <taxon>fabids</taxon>
        <taxon>Malpighiales</taxon>
        <taxon>Salicaceae</taxon>
        <taxon>Saliceae</taxon>
        <taxon>Populus</taxon>
    </lineage>
</organism>
<keyword evidence="3 7" id="KW-0812">Transmembrane</keyword>
<dbReference type="PANTHER" id="PTHR23505">
    <property type="entry name" value="SPINSTER"/>
    <property type="match status" value="1"/>
</dbReference>
<feature type="domain" description="Major facilitator superfamily (MFS) profile" evidence="8">
    <location>
        <begin position="36"/>
        <end position="471"/>
    </location>
</feature>
<evidence type="ECO:0000256" key="1">
    <source>
        <dbReference type="ARBA" id="ARBA00004141"/>
    </source>
</evidence>
<dbReference type="Pfam" id="PF07690">
    <property type="entry name" value="MFS_1"/>
    <property type="match status" value="1"/>
</dbReference>
<dbReference type="PROSITE" id="PS50850">
    <property type="entry name" value="MFS"/>
    <property type="match status" value="1"/>
</dbReference>
<feature type="transmembrane region" description="Helical" evidence="7">
    <location>
        <begin position="444"/>
        <end position="467"/>
    </location>
</feature>
<feature type="transmembrane region" description="Helical" evidence="7">
    <location>
        <begin position="290"/>
        <end position="308"/>
    </location>
</feature>
<dbReference type="InterPro" id="IPR011701">
    <property type="entry name" value="MFS"/>
</dbReference>
<evidence type="ECO:0000256" key="3">
    <source>
        <dbReference type="ARBA" id="ARBA00022692"/>
    </source>
</evidence>
<dbReference type="GO" id="GO:0022857">
    <property type="term" value="F:transmembrane transporter activity"/>
    <property type="evidence" value="ECO:0007669"/>
    <property type="project" value="InterPro"/>
</dbReference>
<comment type="similarity">
    <text evidence="6">Belongs to the major facilitator superfamily. Spinster (TC 2.A.1.49) family.</text>
</comment>
<accession>A0A8X8CV02</accession>
<protein>
    <recommendedName>
        <fullName evidence="8">Major facilitator superfamily (MFS) profile domain-containing protein</fullName>
    </recommendedName>
</protein>
<evidence type="ECO:0000256" key="4">
    <source>
        <dbReference type="ARBA" id="ARBA00022989"/>
    </source>
</evidence>
<feature type="transmembrane region" description="Helical" evidence="7">
    <location>
        <begin position="324"/>
        <end position="345"/>
    </location>
</feature>
<keyword evidence="10" id="KW-1185">Reference proteome</keyword>